<keyword evidence="1" id="KW-1133">Transmembrane helix</keyword>
<dbReference type="InterPro" id="IPR050879">
    <property type="entry name" value="Acyltransferase_3"/>
</dbReference>
<name>A0A921JDU9_9HYPH</name>
<reference evidence="3" key="1">
    <citation type="journal article" date="2021" name="PeerJ">
        <title>Extensive microbial diversity within the chicken gut microbiome revealed by metagenomics and culture.</title>
        <authorList>
            <person name="Gilroy R."/>
            <person name="Ravi A."/>
            <person name="Getino M."/>
            <person name="Pursley I."/>
            <person name="Horton D.L."/>
            <person name="Alikhan N.F."/>
            <person name="Baker D."/>
            <person name="Gharbi K."/>
            <person name="Hall N."/>
            <person name="Watson M."/>
            <person name="Adriaenssens E.M."/>
            <person name="Foster-Nyarko E."/>
            <person name="Jarju S."/>
            <person name="Secka A."/>
            <person name="Antonio M."/>
            <person name="Oren A."/>
            <person name="Chaudhuri R.R."/>
            <person name="La Ragione R."/>
            <person name="Hildebrand F."/>
            <person name="Pallen M.J."/>
        </authorList>
    </citation>
    <scope>NUCLEOTIDE SEQUENCE</scope>
    <source>
        <strain evidence="3">316</strain>
    </source>
</reference>
<feature type="transmembrane region" description="Helical" evidence="1">
    <location>
        <begin position="74"/>
        <end position="94"/>
    </location>
</feature>
<dbReference type="PANTHER" id="PTHR23028:SF53">
    <property type="entry name" value="ACYL_TRANSF_3 DOMAIN-CONTAINING PROTEIN"/>
    <property type="match status" value="1"/>
</dbReference>
<feature type="transmembrane region" description="Helical" evidence="1">
    <location>
        <begin position="282"/>
        <end position="301"/>
    </location>
</feature>
<evidence type="ECO:0000313" key="3">
    <source>
        <dbReference type="EMBL" id="HJE22313.1"/>
    </source>
</evidence>
<keyword evidence="3" id="KW-0808">Transferase</keyword>
<feature type="transmembrane region" description="Helical" evidence="1">
    <location>
        <begin position="346"/>
        <end position="366"/>
    </location>
</feature>
<feature type="transmembrane region" description="Helical" evidence="1">
    <location>
        <begin position="322"/>
        <end position="340"/>
    </location>
</feature>
<gene>
    <name evidence="3" type="ORF">K8W01_01455</name>
</gene>
<evidence type="ECO:0000259" key="2">
    <source>
        <dbReference type="Pfam" id="PF01757"/>
    </source>
</evidence>
<feature type="transmembrane region" description="Helical" evidence="1">
    <location>
        <begin position="246"/>
        <end position="262"/>
    </location>
</feature>
<feature type="domain" description="Acyltransferase 3" evidence="2">
    <location>
        <begin position="24"/>
        <end position="362"/>
    </location>
</feature>
<protein>
    <submittedName>
        <fullName evidence="3">Acyltransferase</fullName>
    </submittedName>
</protein>
<feature type="transmembrane region" description="Helical" evidence="1">
    <location>
        <begin position="28"/>
        <end position="49"/>
    </location>
</feature>
<keyword evidence="1" id="KW-0812">Transmembrane</keyword>
<evidence type="ECO:0000256" key="1">
    <source>
        <dbReference type="SAM" id="Phobius"/>
    </source>
</evidence>
<dbReference type="Pfam" id="PF01757">
    <property type="entry name" value="Acyl_transf_3"/>
    <property type="match status" value="1"/>
</dbReference>
<dbReference type="Proteomes" id="UP000742631">
    <property type="component" value="Unassembled WGS sequence"/>
</dbReference>
<dbReference type="PANTHER" id="PTHR23028">
    <property type="entry name" value="ACETYLTRANSFERASE"/>
    <property type="match status" value="1"/>
</dbReference>
<organism evidence="3 4">
    <name type="scientific">Methylorubrum populi</name>
    <dbReference type="NCBI Taxonomy" id="223967"/>
    <lineage>
        <taxon>Bacteria</taxon>
        <taxon>Pseudomonadati</taxon>
        <taxon>Pseudomonadota</taxon>
        <taxon>Alphaproteobacteria</taxon>
        <taxon>Hyphomicrobiales</taxon>
        <taxon>Methylobacteriaceae</taxon>
        <taxon>Methylorubrum</taxon>
    </lineage>
</organism>
<dbReference type="AlphaFoldDB" id="A0A921JDU9"/>
<reference evidence="3" key="2">
    <citation type="submission" date="2021-09" db="EMBL/GenBank/DDBJ databases">
        <authorList>
            <person name="Gilroy R."/>
        </authorList>
    </citation>
    <scope>NUCLEOTIDE SEQUENCE</scope>
    <source>
        <strain evidence="3">316</strain>
    </source>
</reference>
<comment type="caution">
    <text evidence="3">The sequence shown here is derived from an EMBL/GenBank/DDBJ whole genome shotgun (WGS) entry which is preliminary data.</text>
</comment>
<dbReference type="InterPro" id="IPR002656">
    <property type="entry name" value="Acyl_transf_3_dom"/>
</dbReference>
<feature type="transmembrane region" description="Helical" evidence="1">
    <location>
        <begin position="185"/>
        <end position="204"/>
    </location>
</feature>
<dbReference type="EMBL" id="DYYG01000007">
    <property type="protein sequence ID" value="HJE22313.1"/>
    <property type="molecule type" value="Genomic_DNA"/>
</dbReference>
<proteinExistence type="predicted"/>
<accession>A0A921JDU9</accession>
<keyword evidence="1" id="KW-0472">Membrane</keyword>
<keyword evidence="3" id="KW-0012">Acyltransferase</keyword>
<sequence length="401" mass="43276">MASATKESVLPAPARPAQAHRSLAGLDLLRFGAAGLVMLYHLACTAWLAPSSEAAVLVGQPIPFPALLPLSSQGWVGVEMFFVISGYVIAYSAARARPSDFLVNRVLRLMPGVWFCATVSFGLALIFFPDGLLVLAERYVRTLILFPAPRWIDGVYWTLGVEIAFYSLIYALLAMRRFDRLEPVILAIGLVSTLAWCLAAMPLWPDLGRIISTRGAKLLLLTHGCHFALGVLLWSGMQKGFTVRRWLGLALCLVGGLLQIRYDSSFVAAAFGLVRDDRMPLLLYGGFLILFGLSLRANAVLLDTYPGVTAASRKIGLATYPLYLLHTFIGALAMRFAAALGLPPAMILAGGFGAAIAAALLVSGWIEPPMRASLRRAIEAGTARLRNRGLLAAGRPLRSEP</sequence>
<feature type="transmembrane region" description="Helical" evidence="1">
    <location>
        <begin position="155"/>
        <end position="173"/>
    </location>
</feature>
<dbReference type="GO" id="GO:0016020">
    <property type="term" value="C:membrane"/>
    <property type="evidence" value="ECO:0007669"/>
    <property type="project" value="TreeGrafter"/>
</dbReference>
<feature type="transmembrane region" description="Helical" evidence="1">
    <location>
        <begin position="216"/>
        <end position="234"/>
    </location>
</feature>
<dbReference type="GO" id="GO:0000271">
    <property type="term" value="P:polysaccharide biosynthetic process"/>
    <property type="evidence" value="ECO:0007669"/>
    <property type="project" value="TreeGrafter"/>
</dbReference>
<evidence type="ECO:0000313" key="4">
    <source>
        <dbReference type="Proteomes" id="UP000742631"/>
    </source>
</evidence>
<feature type="transmembrane region" description="Helical" evidence="1">
    <location>
        <begin position="106"/>
        <end position="128"/>
    </location>
</feature>
<dbReference type="GO" id="GO:0016747">
    <property type="term" value="F:acyltransferase activity, transferring groups other than amino-acyl groups"/>
    <property type="evidence" value="ECO:0007669"/>
    <property type="project" value="InterPro"/>
</dbReference>